<comment type="caution">
    <text evidence="2">The sequence shown here is derived from an EMBL/GenBank/DDBJ whole genome shotgun (WGS) entry which is preliminary data.</text>
</comment>
<proteinExistence type="predicted"/>
<dbReference type="Proteomes" id="UP000762676">
    <property type="component" value="Unassembled WGS sequence"/>
</dbReference>
<feature type="compositionally biased region" description="Basic residues" evidence="1">
    <location>
        <begin position="74"/>
        <end position="97"/>
    </location>
</feature>
<dbReference type="SUPFAM" id="SSF57756">
    <property type="entry name" value="Retrovirus zinc finger-like domains"/>
    <property type="match status" value="1"/>
</dbReference>
<organism evidence="2 3">
    <name type="scientific">Elysia marginata</name>
    <dbReference type="NCBI Taxonomy" id="1093978"/>
    <lineage>
        <taxon>Eukaryota</taxon>
        <taxon>Metazoa</taxon>
        <taxon>Spiralia</taxon>
        <taxon>Lophotrochozoa</taxon>
        <taxon>Mollusca</taxon>
        <taxon>Gastropoda</taxon>
        <taxon>Heterobranchia</taxon>
        <taxon>Euthyneura</taxon>
        <taxon>Panpulmonata</taxon>
        <taxon>Sacoglossa</taxon>
        <taxon>Placobranchoidea</taxon>
        <taxon>Plakobranchidae</taxon>
        <taxon>Elysia</taxon>
    </lineage>
</organism>
<dbReference type="GO" id="GO:0008270">
    <property type="term" value="F:zinc ion binding"/>
    <property type="evidence" value="ECO:0007669"/>
    <property type="project" value="InterPro"/>
</dbReference>
<name>A0AAV4EKM9_9GAST</name>
<dbReference type="GO" id="GO:0003676">
    <property type="term" value="F:nucleic acid binding"/>
    <property type="evidence" value="ECO:0007669"/>
    <property type="project" value="InterPro"/>
</dbReference>
<evidence type="ECO:0000313" key="2">
    <source>
        <dbReference type="EMBL" id="GFR61265.1"/>
    </source>
</evidence>
<evidence type="ECO:0000313" key="3">
    <source>
        <dbReference type="Proteomes" id="UP000762676"/>
    </source>
</evidence>
<sequence length="126" mass="14704">MLYYREQKQLICRRCLGIGHKTENCKNEEVCLTCKKPGHRKADGKCEGILGGKQRQNGPWDKMGDGPLEDGKKFIKKTTQKKKGRMEKSAQRLRRRSSGSTEWTPVRVRWKMCWRKDRVALKPLIT</sequence>
<dbReference type="EMBL" id="BMAT01000177">
    <property type="protein sequence ID" value="GFR61265.1"/>
    <property type="molecule type" value="Genomic_DNA"/>
</dbReference>
<evidence type="ECO:0000256" key="1">
    <source>
        <dbReference type="SAM" id="MobiDB-lite"/>
    </source>
</evidence>
<dbReference type="AlphaFoldDB" id="A0AAV4EKM9"/>
<reference evidence="2 3" key="1">
    <citation type="journal article" date="2021" name="Elife">
        <title>Chloroplast acquisition without the gene transfer in kleptoplastic sea slugs, Plakobranchus ocellatus.</title>
        <authorList>
            <person name="Maeda T."/>
            <person name="Takahashi S."/>
            <person name="Yoshida T."/>
            <person name="Shimamura S."/>
            <person name="Takaki Y."/>
            <person name="Nagai Y."/>
            <person name="Toyoda A."/>
            <person name="Suzuki Y."/>
            <person name="Arimoto A."/>
            <person name="Ishii H."/>
            <person name="Satoh N."/>
            <person name="Nishiyama T."/>
            <person name="Hasebe M."/>
            <person name="Maruyama T."/>
            <person name="Minagawa J."/>
            <person name="Obokata J."/>
            <person name="Shigenobu S."/>
        </authorList>
    </citation>
    <scope>NUCLEOTIDE SEQUENCE [LARGE SCALE GENOMIC DNA]</scope>
</reference>
<accession>A0AAV4EKM9</accession>
<dbReference type="InterPro" id="IPR036875">
    <property type="entry name" value="Znf_CCHC_sf"/>
</dbReference>
<keyword evidence="3" id="KW-1185">Reference proteome</keyword>
<feature type="region of interest" description="Disordered" evidence="1">
    <location>
        <begin position="47"/>
        <end position="101"/>
    </location>
</feature>
<gene>
    <name evidence="2" type="ORF">ElyMa_000099500</name>
</gene>
<protein>
    <submittedName>
        <fullName evidence="2">Uncharacterized protein</fullName>
    </submittedName>
</protein>